<dbReference type="PROSITE" id="PS51257">
    <property type="entry name" value="PROKAR_LIPOPROTEIN"/>
    <property type="match status" value="1"/>
</dbReference>
<dbReference type="RefSeq" id="WP_345478612.1">
    <property type="nucleotide sequence ID" value="NZ_BAABLW010000007.1"/>
</dbReference>
<keyword evidence="1" id="KW-0732">Signal</keyword>
<sequence length="151" mass="16521">MNPRVLLACAALMITVISTSACEAVIADELESAANDPELREVQDRFESMDEIHGETHGQTVIETPHTGRLWLLTRRASLPHVGPQDCTIGELPLGEASENLNIPEPQSLDAEGRRQTHFAFAAVEVPESGTYELECDLDAETLILLMEPDS</sequence>
<evidence type="ECO:0000256" key="1">
    <source>
        <dbReference type="SAM" id="SignalP"/>
    </source>
</evidence>
<evidence type="ECO:0000313" key="2">
    <source>
        <dbReference type="EMBL" id="GAA4928163.1"/>
    </source>
</evidence>
<organism evidence="2 3">
    <name type="scientific">Nesterenkonia rhizosphaerae</name>
    <dbReference type="NCBI Taxonomy" id="1348272"/>
    <lineage>
        <taxon>Bacteria</taxon>
        <taxon>Bacillati</taxon>
        <taxon>Actinomycetota</taxon>
        <taxon>Actinomycetes</taxon>
        <taxon>Micrococcales</taxon>
        <taxon>Micrococcaceae</taxon>
        <taxon>Nesterenkonia</taxon>
    </lineage>
</organism>
<accession>A0ABP9G563</accession>
<name>A0ABP9G563_9MICC</name>
<gene>
    <name evidence="2" type="ORF">GCM10025790_28180</name>
</gene>
<comment type="caution">
    <text evidence="2">The sequence shown here is derived from an EMBL/GenBank/DDBJ whole genome shotgun (WGS) entry which is preliminary data.</text>
</comment>
<protein>
    <recommendedName>
        <fullName evidence="4">Lipoprotein</fullName>
    </recommendedName>
</protein>
<evidence type="ECO:0008006" key="4">
    <source>
        <dbReference type="Google" id="ProtNLM"/>
    </source>
</evidence>
<reference evidence="3" key="1">
    <citation type="journal article" date="2019" name="Int. J. Syst. Evol. Microbiol.">
        <title>The Global Catalogue of Microorganisms (GCM) 10K type strain sequencing project: providing services to taxonomists for standard genome sequencing and annotation.</title>
        <authorList>
            <consortium name="The Broad Institute Genomics Platform"/>
            <consortium name="The Broad Institute Genome Sequencing Center for Infectious Disease"/>
            <person name="Wu L."/>
            <person name="Ma J."/>
        </authorList>
    </citation>
    <scope>NUCLEOTIDE SEQUENCE [LARGE SCALE GENOMIC DNA]</scope>
    <source>
        <strain evidence="3">JCM 19129</strain>
    </source>
</reference>
<feature type="signal peptide" evidence="1">
    <location>
        <begin position="1"/>
        <end position="21"/>
    </location>
</feature>
<proteinExistence type="predicted"/>
<keyword evidence="3" id="KW-1185">Reference proteome</keyword>
<dbReference type="Proteomes" id="UP001500368">
    <property type="component" value="Unassembled WGS sequence"/>
</dbReference>
<evidence type="ECO:0000313" key="3">
    <source>
        <dbReference type="Proteomes" id="UP001500368"/>
    </source>
</evidence>
<dbReference type="EMBL" id="BAABLW010000007">
    <property type="protein sequence ID" value="GAA4928163.1"/>
    <property type="molecule type" value="Genomic_DNA"/>
</dbReference>
<feature type="chain" id="PRO_5047124825" description="Lipoprotein" evidence="1">
    <location>
        <begin position="22"/>
        <end position="151"/>
    </location>
</feature>